<keyword evidence="5 6" id="KW-0413">Isomerase</keyword>
<reference evidence="9 10" key="1">
    <citation type="submission" date="2009-04" db="EMBL/GenBank/DDBJ databases">
        <authorList>
            <person name="Reysenbach A.-L."/>
            <person name="Heidelberg J.F."/>
            <person name="Nelson W.C."/>
        </authorList>
    </citation>
    <scope>NUCLEOTIDE SEQUENCE [LARGE SCALE GENOMIC DNA]</scope>
    <source>
        <strain evidence="9 10">SS-5</strain>
    </source>
</reference>
<keyword evidence="3 6" id="KW-0697">Rotamase</keyword>
<organism evidence="9 10">
    <name type="scientific">Sulfurihydrogenibium yellowstonense SS-5</name>
    <dbReference type="NCBI Taxonomy" id="432331"/>
    <lineage>
        <taxon>Bacteria</taxon>
        <taxon>Pseudomonadati</taxon>
        <taxon>Aquificota</taxon>
        <taxon>Aquificia</taxon>
        <taxon>Aquificales</taxon>
        <taxon>Hydrogenothermaceae</taxon>
        <taxon>Sulfurihydrogenibium</taxon>
    </lineage>
</organism>
<evidence type="ECO:0000256" key="4">
    <source>
        <dbReference type="ARBA" id="ARBA00023186"/>
    </source>
</evidence>
<dbReference type="PANTHER" id="PTHR47637">
    <property type="entry name" value="CHAPERONE SURA"/>
    <property type="match status" value="1"/>
</dbReference>
<dbReference type="InterPro" id="IPR050280">
    <property type="entry name" value="OMP_Chaperone_SurA"/>
</dbReference>
<feature type="chain" id="PRO_5007911604" evidence="7">
    <location>
        <begin position="28"/>
        <end position="290"/>
    </location>
</feature>
<dbReference type="AlphaFoldDB" id="C4FKT9"/>
<accession>C4FKT9</accession>
<dbReference type="RefSeq" id="WP_007547355.1">
    <property type="nucleotide sequence ID" value="NZ_ABZS01000115.1"/>
</dbReference>
<keyword evidence="1 7" id="KW-0732">Signal</keyword>
<dbReference type="Proteomes" id="UP000005540">
    <property type="component" value="Unassembled WGS sequence"/>
</dbReference>
<dbReference type="Pfam" id="PF00639">
    <property type="entry name" value="Rotamase"/>
    <property type="match status" value="1"/>
</dbReference>
<evidence type="ECO:0000256" key="7">
    <source>
        <dbReference type="SAM" id="SignalP"/>
    </source>
</evidence>
<evidence type="ECO:0000313" key="10">
    <source>
        <dbReference type="Proteomes" id="UP000005540"/>
    </source>
</evidence>
<name>C4FKT9_9AQUI</name>
<dbReference type="InterPro" id="IPR000297">
    <property type="entry name" value="PPIase_PpiC"/>
</dbReference>
<dbReference type="OrthoDB" id="11608at2"/>
<dbReference type="Gene3D" id="3.10.50.40">
    <property type="match status" value="1"/>
</dbReference>
<keyword evidence="10" id="KW-1185">Reference proteome</keyword>
<dbReference type="SUPFAM" id="SSF109998">
    <property type="entry name" value="Triger factor/SurA peptide-binding domain-like"/>
    <property type="match status" value="1"/>
</dbReference>
<keyword evidence="4" id="KW-0143">Chaperone</keyword>
<feature type="signal peptide" evidence="7">
    <location>
        <begin position="1"/>
        <end position="27"/>
    </location>
</feature>
<feature type="domain" description="PpiC" evidence="8">
    <location>
        <begin position="137"/>
        <end position="250"/>
    </location>
</feature>
<dbReference type="InterPro" id="IPR015391">
    <property type="entry name" value="SurA_N"/>
</dbReference>
<dbReference type="Pfam" id="PF09312">
    <property type="entry name" value="SurA_N"/>
    <property type="match status" value="1"/>
</dbReference>
<dbReference type="InterPro" id="IPR046357">
    <property type="entry name" value="PPIase_dom_sf"/>
</dbReference>
<dbReference type="EMBL" id="ABZS01000115">
    <property type="protein sequence ID" value="EEP60313.1"/>
    <property type="molecule type" value="Genomic_DNA"/>
</dbReference>
<dbReference type="PANTHER" id="PTHR47637:SF1">
    <property type="entry name" value="CHAPERONE SURA"/>
    <property type="match status" value="1"/>
</dbReference>
<dbReference type="PROSITE" id="PS50198">
    <property type="entry name" value="PPIC_PPIASE_2"/>
    <property type="match status" value="1"/>
</dbReference>
<evidence type="ECO:0000256" key="5">
    <source>
        <dbReference type="ARBA" id="ARBA00023235"/>
    </source>
</evidence>
<protein>
    <submittedName>
        <fullName evidence="9">SurA N-domain family</fullName>
    </submittedName>
</protein>
<proteinExistence type="predicted"/>
<evidence type="ECO:0000256" key="1">
    <source>
        <dbReference type="ARBA" id="ARBA00022729"/>
    </source>
</evidence>
<dbReference type="Gene3D" id="1.10.4030.10">
    <property type="entry name" value="Porin chaperone SurA, peptide-binding domain"/>
    <property type="match status" value="1"/>
</dbReference>
<sequence>MKKTSILNVFLMLLTVLLFTFNNKAKAEDGYRLFDKVVLVVNGEPVLKSDLEFAKNWYNIKDDKEAEEKIINSFLLAQQARRMGISVSPREIDNAVLNIAKANGIDDLETFKKKLEDSGISYSKLKEFLARDMLANRLLHLYMREKASKGIIEGDKEDVKTVRLIFISKNRPDYQEVLSKLDKELNKNNFSEFASKYSDDKFTAENKGLIGEIKKGDLVKELDEAIFSHKAGDIFKVETNEGMYFIYIEKEENKLTPKAEMSEKEVEKLKKEYDLLLRKLKERAVIQRLG</sequence>
<dbReference type="GO" id="GO:0003755">
    <property type="term" value="F:peptidyl-prolyl cis-trans isomerase activity"/>
    <property type="evidence" value="ECO:0007669"/>
    <property type="project" value="UniProtKB-KW"/>
</dbReference>
<dbReference type="SUPFAM" id="SSF54534">
    <property type="entry name" value="FKBP-like"/>
    <property type="match status" value="1"/>
</dbReference>
<evidence type="ECO:0000256" key="6">
    <source>
        <dbReference type="PROSITE-ProRule" id="PRU00278"/>
    </source>
</evidence>
<dbReference type="InterPro" id="IPR027304">
    <property type="entry name" value="Trigger_fact/SurA_dom_sf"/>
</dbReference>
<evidence type="ECO:0000259" key="8">
    <source>
        <dbReference type="PROSITE" id="PS50198"/>
    </source>
</evidence>
<keyword evidence="2" id="KW-0574">Periplasm</keyword>
<gene>
    <name evidence="9" type="ORF">SULYE_1189</name>
</gene>
<evidence type="ECO:0000256" key="3">
    <source>
        <dbReference type="ARBA" id="ARBA00023110"/>
    </source>
</evidence>
<comment type="caution">
    <text evidence="9">The sequence shown here is derived from an EMBL/GenBank/DDBJ whole genome shotgun (WGS) entry which is preliminary data.</text>
</comment>
<evidence type="ECO:0000313" key="9">
    <source>
        <dbReference type="EMBL" id="EEP60313.1"/>
    </source>
</evidence>
<evidence type="ECO:0000256" key="2">
    <source>
        <dbReference type="ARBA" id="ARBA00022764"/>
    </source>
</evidence>